<organism evidence="2 3">
    <name type="scientific">Xanthocytophaga flava</name>
    <dbReference type="NCBI Taxonomy" id="3048013"/>
    <lineage>
        <taxon>Bacteria</taxon>
        <taxon>Pseudomonadati</taxon>
        <taxon>Bacteroidota</taxon>
        <taxon>Cytophagia</taxon>
        <taxon>Cytophagales</taxon>
        <taxon>Rhodocytophagaceae</taxon>
        <taxon>Xanthocytophaga</taxon>
    </lineage>
</organism>
<dbReference type="RefSeq" id="WP_313979717.1">
    <property type="nucleotide sequence ID" value="NZ_JASJOS010000005.1"/>
</dbReference>
<evidence type="ECO:0000256" key="1">
    <source>
        <dbReference type="SAM" id="Phobius"/>
    </source>
</evidence>
<evidence type="ECO:0000313" key="3">
    <source>
        <dbReference type="Proteomes" id="UP001241110"/>
    </source>
</evidence>
<dbReference type="EMBL" id="JASJOS010000005">
    <property type="protein sequence ID" value="MDJ1481657.1"/>
    <property type="molecule type" value="Genomic_DNA"/>
</dbReference>
<proteinExistence type="predicted"/>
<dbReference type="Proteomes" id="UP001241110">
    <property type="component" value="Unassembled WGS sequence"/>
</dbReference>
<protein>
    <submittedName>
        <fullName evidence="2">Uncharacterized protein</fullName>
    </submittedName>
</protein>
<keyword evidence="1" id="KW-0812">Transmembrane</keyword>
<evidence type="ECO:0000313" key="2">
    <source>
        <dbReference type="EMBL" id="MDJ1481657.1"/>
    </source>
</evidence>
<gene>
    <name evidence="2" type="ORF">QNI16_14245</name>
</gene>
<comment type="caution">
    <text evidence="2">The sequence shown here is derived from an EMBL/GenBank/DDBJ whole genome shotgun (WGS) entry which is preliminary data.</text>
</comment>
<feature type="transmembrane region" description="Helical" evidence="1">
    <location>
        <begin position="101"/>
        <end position="121"/>
    </location>
</feature>
<keyword evidence="1" id="KW-0472">Membrane</keyword>
<reference evidence="2" key="1">
    <citation type="submission" date="2023-05" db="EMBL/GenBank/DDBJ databases">
        <authorList>
            <person name="Zhang X."/>
        </authorList>
    </citation>
    <scope>NUCLEOTIDE SEQUENCE</scope>
    <source>
        <strain evidence="2">YF14B1</strain>
    </source>
</reference>
<keyword evidence="1" id="KW-1133">Transmembrane helix</keyword>
<accession>A0AAE3QLR8</accession>
<sequence length="122" mass="13661">MVKPLTVEELIQLSLQLLTAPGDSPLFIQWTLAITKASSKTLIELMARLPMSNEELSDQEFEKLRTLYPAILAAIESSNTDDAVWAIEKIQGQFEQLNKRINVLIVVSGLVVFLLILLLILK</sequence>
<dbReference type="AlphaFoldDB" id="A0AAE3QLR8"/>
<name>A0AAE3QLR8_9BACT</name>